<reference evidence="2" key="1">
    <citation type="submission" date="2023-04" db="EMBL/GenBank/DDBJ databases">
        <title>Phytophthora fragariaefolia NBRC 109709.</title>
        <authorList>
            <person name="Ichikawa N."/>
            <person name="Sato H."/>
            <person name="Tonouchi N."/>
        </authorList>
    </citation>
    <scope>NUCLEOTIDE SEQUENCE</scope>
    <source>
        <strain evidence="2">NBRC 109709</strain>
    </source>
</reference>
<dbReference type="Proteomes" id="UP001165121">
    <property type="component" value="Unassembled WGS sequence"/>
</dbReference>
<feature type="compositionally biased region" description="Polar residues" evidence="1">
    <location>
        <begin position="23"/>
        <end position="33"/>
    </location>
</feature>
<accession>A0A9W6XLQ7</accession>
<protein>
    <submittedName>
        <fullName evidence="2">Unnamed protein product</fullName>
    </submittedName>
</protein>
<organism evidence="2 3">
    <name type="scientific">Phytophthora fragariaefolia</name>
    <dbReference type="NCBI Taxonomy" id="1490495"/>
    <lineage>
        <taxon>Eukaryota</taxon>
        <taxon>Sar</taxon>
        <taxon>Stramenopiles</taxon>
        <taxon>Oomycota</taxon>
        <taxon>Peronosporomycetes</taxon>
        <taxon>Peronosporales</taxon>
        <taxon>Peronosporaceae</taxon>
        <taxon>Phytophthora</taxon>
    </lineage>
</organism>
<gene>
    <name evidence="2" type="ORF">Pfra01_001304400</name>
</gene>
<name>A0A9W6XLQ7_9STRA</name>
<evidence type="ECO:0000313" key="2">
    <source>
        <dbReference type="EMBL" id="GMF41342.1"/>
    </source>
</evidence>
<proteinExistence type="predicted"/>
<evidence type="ECO:0000256" key="1">
    <source>
        <dbReference type="SAM" id="MobiDB-lite"/>
    </source>
</evidence>
<feature type="region of interest" description="Disordered" evidence="1">
    <location>
        <begin position="1"/>
        <end position="57"/>
    </location>
</feature>
<dbReference type="AlphaFoldDB" id="A0A9W6XLQ7"/>
<dbReference type="OrthoDB" id="119296at2759"/>
<dbReference type="EMBL" id="BSXT01001329">
    <property type="protein sequence ID" value="GMF41342.1"/>
    <property type="molecule type" value="Genomic_DNA"/>
</dbReference>
<evidence type="ECO:0000313" key="3">
    <source>
        <dbReference type="Proteomes" id="UP001165121"/>
    </source>
</evidence>
<sequence length="171" mass="18886">MPLKWFQTHRRSSSAGTLEDGVTRSSTETMTTKQKSKRNKSVVTQRSNRSHSHGSGLRAMIGLGRSTQHELDVAAAVEDAVEDQRRISYQTKTRRRFTIHGLSYHNKPSSEEAGWSCHTTPAGSPHSMYGAVTPNHAHTRHFGLASGRGQQMIPATLETAHPSIIFIDCPP</sequence>
<keyword evidence="3" id="KW-1185">Reference proteome</keyword>
<comment type="caution">
    <text evidence="2">The sequence shown here is derived from an EMBL/GenBank/DDBJ whole genome shotgun (WGS) entry which is preliminary data.</text>
</comment>